<dbReference type="Pfam" id="PF08123">
    <property type="entry name" value="DOT1"/>
    <property type="match status" value="1"/>
</dbReference>
<organism evidence="18 19">
    <name type="scientific">Phlyctema vagabunda</name>
    <dbReference type="NCBI Taxonomy" id="108571"/>
    <lineage>
        <taxon>Eukaryota</taxon>
        <taxon>Fungi</taxon>
        <taxon>Dikarya</taxon>
        <taxon>Ascomycota</taxon>
        <taxon>Pezizomycotina</taxon>
        <taxon>Leotiomycetes</taxon>
        <taxon>Helotiales</taxon>
        <taxon>Dermateaceae</taxon>
        <taxon>Phlyctema</taxon>
    </lineage>
</organism>
<comment type="similarity">
    <text evidence="15">Belongs to the class I-like SAM-binding methyltransferase superfamily. DOT1 family.</text>
</comment>
<evidence type="ECO:0000256" key="1">
    <source>
        <dbReference type="ARBA" id="ARBA00003482"/>
    </source>
</evidence>
<feature type="compositionally biased region" description="Low complexity" evidence="16">
    <location>
        <begin position="1"/>
        <end position="12"/>
    </location>
</feature>
<keyword evidence="6 15" id="KW-0808">Transferase</keyword>
<evidence type="ECO:0000256" key="6">
    <source>
        <dbReference type="ARBA" id="ARBA00022679"/>
    </source>
</evidence>
<dbReference type="InterPro" id="IPR029063">
    <property type="entry name" value="SAM-dependent_MTases_sf"/>
</dbReference>
<keyword evidence="8" id="KW-0677">Repeat</keyword>
<feature type="domain" description="DOT1" evidence="17">
    <location>
        <begin position="181"/>
        <end position="496"/>
    </location>
</feature>
<evidence type="ECO:0000256" key="15">
    <source>
        <dbReference type="PIRNR" id="PIRNR017570"/>
    </source>
</evidence>
<dbReference type="InterPro" id="IPR021162">
    <property type="entry name" value="Dot1"/>
</dbReference>
<name>A0ABR4P359_9HELO</name>
<evidence type="ECO:0000256" key="4">
    <source>
        <dbReference type="ARBA" id="ARBA00020987"/>
    </source>
</evidence>
<sequence>MTNIWTTKKTTTGLRPAAPRIRTEFVPEAPKAKPLPSKEKEVRALAARQRYDKPAGASSATKRQHAISSSATPKRLGVKRKPSRQTSPANPFSHDDDSSDDAADVGSPASYEKRQRRDMNTLDDPNRQICSRKAFAKESNLRMIHAADIQEDGHKSKYAVTGKVADAMAVELQYPSLVQRERYKLILANDNIDPFKEIISIAEIVAEVYLTPEEAKSFLDPDVGCIRMLTRAKNLSSAAPEDFVQAVEKYNRDILSLVRDGSIATNLQSMHHIPYNLVKRILSQAYDRTVSPKVELLSKYKNGTDEVYGELLAPLVHQLLAEVELKSDQVFVDLGSGVGNVVLQAALEFGCESWGCEMMQNAYELANAQKKEFQARCRLWGIAPGEVHLESANFLENKPIYEAMKRADVILINNHVFTPQTNRSLVDLFLDLKDGCKIISMKNFVPDDHVMKRNSNDPVNILDVMKKGYYYSDSVSWTELPGQYFIARKRSMIELA</sequence>
<evidence type="ECO:0000256" key="10">
    <source>
        <dbReference type="ARBA" id="ARBA00023015"/>
    </source>
</evidence>
<dbReference type="PANTHER" id="PTHR21451">
    <property type="entry name" value="HISTONE H3 METHYLTRANSFERASE"/>
    <property type="match status" value="1"/>
</dbReference>
<evidence type="ECO:0000256" key="16">
    <source>
        <dbReference type="SAM" id="MobiDB-lite"/>
    </source>
</evidence>
<feature type="compositionally biased region" description="Basic and acidic residues" evidence="16">
    <location>
        <begin position="36"/>
        <end position="53"/>
    </location>
</feature>
<dbReference type="Gene3D" id="3.40.50.150">
    <property type="entry name" value="Vaccinia Virus protein VP39"/>
    <property type="match status" value="1"/>
</dbReference>
<evidence type="ECO:0000256" key="9">
    <source>
        <dbReference type="ARBA" id="ARBA00022853"/>
    </source>
</evidence>
<keyword evidence="11 15" id="KW-0804">Transcription</keyword>
<comment type="subcellular location">
    <subcellularLocation>
        <location evidence="2 15">Nucleus</location>
    </subcellularLocation>
</comment>
<comment type="catalytic activity">
    <reaction evidence="14 15">
        <text>L-lysyl(79)-[histone H3] + 3 S-adenosyl-L-methionine = N(6),N(6),N(6)-trimethyl-L-lysyl(79)-[histone H3] + 3 S-adenosyl-L-homocysteine + 3 H(+)</text>
        <dbReference type="Rhea" id="RHEA:60328"/>
        <dbReference type="Rhea" id="RHEA-COMP:15549"/>
        <dbReference type="Rhea" id="RHEA-COMP:15552"/>
        <dbReference type="ChEBI" id="CHEBI:15378"/>
        <dbReference type="ChEBI" id="CHEBI:29969"/>
        <dbReference type="ChEBI" id="CHEBI:57856"/>
        <dbReference type="ChEBI" id="CHEBI:59789"/>
        <dbReference type="ChEBI" id="CHEBI:61961"/>
        <dbReference type="EC" id="2.1.1.360"/>
    </reaction>
</comment>
<dbReference type="Gene3D" id="1.10.260.170">
    <property type="match status" value="1"/>
</dbReference>
<evidence type="ECO:0000313" key="18">
    <source>
        <dbReference type="EMBL" id="KAL3417745.1"/>
    </source>
</evidence>
<evidence type="ECO:0000259" key="17">
    <source>
        <dbReference type="PROSITE" id="PS51569"/>
    </source>
</evidence>
<keyword evidence="12 15" id="KW-0539">Nucleus</keyword>
<evidence type="ECO:0000256" key="13">
    <source>
        <dbReference type="ARBA" id="ARBA00029821"/>
    </source>
</evidence>
<dbReference type="EMBL" id="JBFCZG010000010">
    <property type="protein sequence ID" value="KAL3417745.1"/>
    <property type="molecule type" value="Genomic_DNA"/>
</dbReference>
<evidence type="ECO:0000256" key="11">
    <source>
        <dbReference type="ARBA" id="ARBA00023163"/>
    </source>
</evidence>
<evidence type="ECO:0000256" key="3">
    <source>
        <dbReference type="ARBA" id="ARBA00012190"/>
    </source>
</evidence>
<accession>A0ABR4P359</accession>
<keyword evidence="7 15" id="KW-0949">S-adenosyl-L-methionine</keyword>
<evidence type="ECO:0000256" key="12">
    <source>
        <dbReference type="ARBA" id="ARBA00023242"/>
    </source>
</evidence>
<evidence type="ECO:0000256" key="5">
    <source>
        <dbReference type="ARBA" id="ARBA00022603"/>
    </source>
</evidence>
<evidence type="ECO:0000256" key="7">
    <source>
        <dbReference type="ARBA" id="ARBA00022691"/>
    </source>
</evidence>
<protein>
    <recommendedName>
        <fullName evidence="4 15">Histone-lysine N-methyltransferase, H3 lysine-79 specific</fullName>
        <ecNumber evidence="3 15">2.1.1.360</ecNumber>
    </recommendedName>
    <alternativeName>
        <fullName evidence="13 15">Histone H3-K79 methyltransferase</fullName>
    </alternativeName>
</protein>
<feature type="compositionally biased region" description="Basic and acidic residues" evidence="16">
    <location>
        <begin position="111"/>
        <end position="126"/>
    </location>
</feature>
<keyword evidence="19" id="KW-1185">Reference proteome</keyword>
<dbReference type="SUPFAM" id="SSF53335">
    <property type="entry name" value="S-adenosyl-L-methionine-dependent methyltransferases"/>
    <property type="match status" value="1"/>
</dbReference>
<reference evidence="18 19" key="1">
    <citation type="submission" date="2024-06" db="EMBL/GenBank/DDBJ databases">
        <title>Complete genome of Phlyctema vagabunda strain 19-DSS-EL-015.</title>
        <authorList>
            <person name="Fiorenzani C."/>
        </authorList>
    </citation>
    <scope>NUCLEOTIDE SEQUENCE [LARGE SCALE GENOMIC DNA]</scope>
    <source>
        <strain evidence="18 19">19-DSS-EL-015</strain>
    </source>
</reference>
<comment type="caution">
    <text evidence="18">The sequence shown here is derived from an EMBL/GenBank/DDBJ whole genome shotgun (WGS) entry which is preliminary data.</text>
</comment>
<dbReference type="EC" id="2.1.1.360" evidence="3 15"/>
<dbReference type="Proteomes" id="UP001629113">
    <property type="component" value="Unassembled WGS sequence"/>
</dbReference>
<feature type="compositionally biased region" description="Polar residues" evidence="16">
    <location>
        <begin position="58"/>
        <end position="72"/>
    </location>
</feature>
<dbReference type="InterPro" id="IPR025789">
    <property type="entry name" value="DOT1_dom"/>
</dbReference>
<evidence type="ECO:0000256" key="14">
    <source>
        <dbReference type="ARBA" id="ARBA00047770"/>
    </source>
</evidence>
<evidence type="ECO:0000313" key="19">
    <source>
        <dbReference type="Proteomes" id="UP001629113"/>
    </source>
</evidence>
<proteinExistence type="inferred from homology"/>
<dbReference type="PIRSF" id="PIRSF017570">
    <property type="entry name" value="Histone_H3-K79_MeTrfase"/>
    <property type="match status" value="1"/>
</dbReference>
<keyword evidence="9 15" id="KW-0156">Chromatin regulator</keyword>
<evidence type="ECO:0000256" key="2">
    <source>
        <dbReference type="ARBA" id="ARBA00004123"/>
    </source>
</evidence>
<keyword evidence="10 15" id="KW-0805">Transcription regulation</keyword>
<comment type="function">
    <text evidence="1 15">Histone methyltransferase that specifically trimethylates histone H3 to form H3K79me3. This methylation is required for telomere silencing and for the pachytene checkpoint during the meiotic cell cycle by allowing the recruitment of RAD9 to double strand breaks. Nucleosomes are preferred as substrate compared to free histone.</text>
</comment>
<feature type="region of interest" description="Disordered" evidence="16">
    <location>
        <begin position="1"/>
        <end position="129"/>
    </location>
</feature>
<dbReference type="PANTHER" id="PTHR21451:SF0">
    <property type="entry name" value="HISTONE-LYSINE N-METHYLTRANSFERASE, H3 LYSINE-79 SPECIFIC"/>
    <property type="match status" value="1"/>
</dbReference>
<evidence type="ECO:0000256" key="8">
    <source>
        <dbReference type="ARBA" id="ARBA00022737"/>
    </source>
</evidence>
<dbReference type="CDD" id="cd02440">
    <property type="entry name" value="AdoMet_MTases"/>
    <property type="match status" value="1"/>
</dbReference>
<keyword evidence="5 15" id="KW-0489">Methyltransferase</keyword>
<gene>
    <name evidence="18" type="ORF">PVAG01_10755</name>
</gene>
<dbReference type="PROSITE" id="PS51569">
    <property type="entry name" value="DOT1"/>
    <property type="match status" value="1"/>
</dbReference>
<dbReference type="InterPro" id="IPR030445">
    <property type="entry name" value="H3-K79_meTrfase"/>
</dbReference>